<organism evidence="1 2">
    <name type="scientific">Knipowitschia caucasica</name>
    <name type="common">Caucasian dwarf goby</name>
    <name type="synonym">Pomatoschistus caucasicus</name>
    <dbReference type="NCBI Taxonomy" id="637954"/>
    <lineage>
        <taxon>Eukaryota</taxon>
        <taxon>Metazoa</taxon>
        <taxon>Chordata</taxon>
        <taxon>Craniata</taxon>
        <taxon>Vertebrata</taxon>
        <taxon>Euteleostomi</taxon>
        <taxon>Actinopterygii</taxon>
        <taxon>Neopterygii</taxon>
        <taxon>Teleostei</taxon>
        <taxon>Neoteleostei</taxon>
        <taxon>Acanthomorphata</taxon>
        <taxon>Gobiaria</taxon>
        <taxon>Gobiiformes</taxon>
        <taxon>Gobioidei</taxon>
        <taxon>Gobiidae</taxon>
        <taxon>Gobiinae</taxon>
        <taxon>Knipowitschia</taxon>
    </lineage>
</organism>
<evidence type="ECO:0000313" key="2">
    <source>
        <dbReference type="Proteomes" id="UP001497482"/>
    </source>
</evidence>
<dbReference type="EMBL" id="OZ035829">
    <property type="protein sequence ID" value="CAL1612202.1"/>
    <property type="molecule type" value="Genomic_DNA"/>
</dbReference>
<accession>A0AAV2MFX4</accession>
<protein>
    <submittedName>
        <fullName evidence="1">Uncharacterized protein</fullName>
    </submittedName>
</protein>
<proteinExistence type="predicted"/>
<keyword evidence="2" id="KW-1185">Reference proteome</keyword>
<reference evidence="1 2" key="1">
    <citation type="submission" date="2024-04" db="EMBL/GenBank/DDBJ databases">
        <authorList>
            <person name="Waldvogel A.-M."/>
            <person name="Schoenle A."/>
        </authorList>
    </citation>
    <scope>NUCLEOTIDE SEQUENCE [LARGE SCALE GENOMIC DNA]</scope>
</reference>
<sequence>MGVHPALPVDGATVILGNDIAGSRVWADVPPPVQVSDSPVCQFFHFPLSWWWSREWKLLEEEVQYVVVLLFLLTLAGLHNICRYQAWMKQLETTGTAVVWKLVPGPFWWKRGCFSPPCKRHLDGTVETPSPGDNVFCEVWLVFFHWGRGFLIPLHHGVGGRSLGLCSSTSLSVGVASAGPNSPCCCVDGISAGPSPSPASPLSSPLVGGFGGRFEFPSPTSPINSSVVPVLPTMPAELGLSLKFHNKLASTNSPIIMEGVRCGWNQEGYSSPTPVTRSSPLNVRAKGGLLPPYLADPLSAW</sequence>
<gene>
    <name evidence="1" type="ORF">KC01_LOCUS38548</name>
</gene>
<dbReference type="Proteomes" id="UP001497482">
    <property type="component" value="Chromosome 7"/>
</dbReference>
<name>A0AAV2MFX4_KNICA</name>
<dbReference type="AlphaFoldDB" id="A0AAV2MFX4"/>
<evidence type="ECO:0000313" key="1">
    <source>
        <dbReference type="EMBL" id="CAL1612202.1"/>
    </source>
</evidence>